<dbReference type="PANTHER" id="PTHR23255:SF71">
    <property type="entry name" value="RECEPTOR PROTEIN SERINE_THREONINE KINASE"/>
    <property type="match status" value="1"/>
</dbReference>
<dbReference type="GO" id="GO:0071363">
    <property type="term" value="P:cellular response to growth factor stimulus"/>
    <property type="evidence" value="ECO:0007669"/>
    <property type="project" value="TreeGrafter"/>
</dbReference>
<evidence type="ECO:0000256" key="9">
    <source>
        <dbReference type="ARBA" id="ARBA00022777"/>
    </source>
</evidence>
<keyword evidence="13" id="KW-0675">Receptor</keyword>
<evidence type="ECO:0000256" key="7">
    <source>
        <dbReference type="ARBA" id="ARBA00022729"/>
    </source>
</evidence>
<evidence type="ECO:0000256" key="1">
    <source>
        <dbReference type="ARBA" id="ARBA00004479"/>
    </source>
</evidence>
<comment type="similarity">
    <text evidence="2">Belongs to the protein kinase superfamily. TKL Ser/Thr protein kinase family. TGFB receptor subfamily.</text>
</comment>
<comment type="caution">
    <text evidence="16">The sequence shown here is derived from an EMBL/GenBank/DDBJ whole genome shotgun (WGS) entry which is preliminary data.</text>
</comment>
<evidence type="ECO:0000256" key="6">
    <source>
        <dbReference type="ARBA" id="ARBA00022692"/>
    </source>
</evidence>
<accession>A0A177AXQ5</accession>
<evidence type="ECO:0000256" key="3">
    <source>
        <dbReference type="ARBA" id="ARBA00012401"/>
    </source>
</evidence>
<reference evidence="16 17" key="1">
    <citation type="submission" date="2016-04" db="EMBL/GenBank/DDBJ databases">
        <title>The genome of Intoshia linei affirms orthonectids as highly simplified spiralians.</title>
        <authorList>
            <person name="Mikhailov K.V."/>
            <person name="Slusarev G.S."/>
            <person name="Nikitin M.A."/>
            <person name="Logacheva M.D."/>
            <person name="Penin A."/>
            <person name="Aleoshin V."/>
            <person name="Panchin Y.V."/>
        </authorList>
    </citation>
    <scope>NUCLEOTIDE SEQUENCE [LARGE SCALE GENOMIC DNA]</scope>
    <source>
        <strain evidence="16">Intl2013</strain>
        <tissue evidence="16">Whole animal</tissue>
    </source>
</reference>
<dbReference type="InterPro" id="IPR008271">
    <property type="entry name" value="Ser/Thr_kinase_AS"/>
</dbReference>
<evidence type="ECO:0000259" key="15">
    <source>
        <dbReference type="PROSITE" id="PS50011"/>
    </source>
</evidence>
<evidence type="ECO:0000313" key="17">
    <source>
        <dbReference type="Proteomes" id="UP000078046"/>
    </source>
</evidence>
<dbReference type="GO" id="GO:0005524">
    <property type="term" value="F:ATP binding"/>
    <property type="evidence" value="ECO:0007669"/>
    <property type="project" value="UniProtKB-KW"/>
</dbReference>
<proteinExistence type="inferred from homology"/>
<evidence type="ECO:0000256" key="2">
    <source>
        <dbReference type="ARBA" id="ARBA00009605"/>
    </source>
</evidence>
<evidence type="ECO:0000256" key="11">
    <source>
        <dbReference type="ARBA" id="ARBA00022989"/>
    </source>
</evidence>
<evidence type="ECO:0000256" key="5">
    <source>
        <dbReference type="ARBA" id="ARBA00022679"/>
    </source>
</evidence>
<keyword evidence="11 14" id="KW-1133">Transmembrane helix</keyword>
<keyword evidence="5" id="KW-0808">Transferase</keyword>
<dbReference type="SUPFAM" id="SSF56112">
    <property type="entry name" value="Protein kinase-like (PK-like)"/>
    <property type="match status" value="1"/>
</dbReference>
<evidence type="ECO:0000256" key="14">
    <source>
        <dbReference type="SAM" id="Phobius"/>
    </source>
</evidence>
<dbReference type="SMART" id="SM00220">
    <property type="entry name" value="S_TKc"/>
    <property type="match status" value="1"/>
</dbReference>
<dbReference type="InterPro" id="IPR011009">
    <property type="entry name" value="Kinase-like_dom_sf"/>
</dbReference>
<protein>
    <recommendedName>
        <fullName evidence="3">receptor protein serine/threonine kinase</fullName>
        <ecNumber evidence="3">2.7.11.30</ecNumber>
    </recommendedName>
</protein>
<dbReference type="EC" id="2.7.11.30" evidence="3"/>
<feature type="domain" description="Protein kinase" evidence="15">
    <location>
        <begin position="151"/>
        <end position="449"/>
    </location>
</feature>
<dbReference type="GO" id="GO:0004675">
    <property type="term" value="F:transmembrane receptor protein serine/threonine kinase activity"/>
    <property type="evidence" value="ECO:0007669"/>
    <property type="project" value="UniProtKB-EC"/>
</dbReference>
<dbReference type="PANTHER" id="PTHR23255">
    <property type="entry name" value="TRANSFORMING GROWTH FACTOR-BETA RECEPTOR TYPE I AND II"/>
    <property type="match status" value="1"/>
</dbReference>
<dbReference type="GO" id="GO:0005886">
    <property type="term" value="C:plasma membrane"/>
    <property type="evidence" value="ECO:0007669"/>
    <property type="project" value="TreeGrafter"/>
</dbReference>
<keyword evidence="9" id="KW-0418">Kinase</keyword>
<dbReference type="PROSITE" id="PS00108">
    <property type="entry name" value="PROTEIN_KINASE_ST"/>
    <property type="match status" value="1"/>
</dbReference>
<keyword evidence="6 14" id="KW-0812">Transmembrane</keyword>
<dbReference type="OrthoDB" id="69842at2759"/>
<keyword evidence="8" id="KW-0547">Nucleotide-binding</keyword>
<evidence type="ECO:0000256" key="8">
    <source>
        <dbReference type="ARBA" id="ARBA00022741"/>
    </source>
</evidence>
<dbReference type="EMBL" id="LWCA01000869">
    <property type="protein sequence ID" value="OAF66650.1"/>
    <property type="molecule type" value="Genomic_DNA"/>
</dbReference>
<gene>
    <name evidence="16" type="ORF">A3Q56_05630</name>
</gene>
<dbReference type="GO" id="GO:0043235">
    <property type="term" value="C:receptor complex"/>
    <property type="evidence" value="ECO:0007669"/>
    <property type="project" value="TreeGrafter"/>
</dbReference>
<feature type="transmembrane region" description="Helical" evidence="14">
    <location>
        <begin position="83"/>
        <end position="104"/>
    </location>
</feature>
<feature type="non-terminal residue" evidence="16">
    <location>
        <position position="449"/>
    </location>
</feature>
<evidence type="ECO:0000313" key="16">
    <source>
        <dbReference type="EMBL" id="OAF66650.1"/>
    </source>
</evidence>
<comment type="subcellular location">
    <subcellularLocation>
        <location evidence="1">Membrane</location>
        <topology evidence="1">Single-pass type I membrane protein</topology>
    </subcellularLocation>
</comment>
<dbReference type="AlphaFoldDB" id="A0A177AXQ5"/>
<organism evidence="16 17">
    <name type="scientific">Intoshia linei</name>
    <dbReference type="NCBI Taxonomy" id="1819745"/>
    <lineage>
        <taxon>Eukaryota</taxon>
        <taxon>Metazoa</taxon>
        <taxon>Spiralia</taxon>
        <taxon>Lophotrochozoa</taxon>
        <taxon>Mesozoa</taxon>
        <taxon>Orthonectida</taxon>
        <taxon>Rhopaluridae</taxon>
        <taxon>Intoshia</taxon>
    </lineage>
</organism>
<evidence type="ECO:0000256" key="10">
    <source>
        <dbReference type="ARBA" id="ARBA00022840"/>
    </source>
</evidence>
<sequence length="449" mass="52836">MSNLTCCFDRQCTSYCRTNGVCFYGYASDFEDIKGCVDKKILMKFGKNNTCVHHTNITIKCCKKVNFCNNTTIPQSSYQKNNLSFFFAILVAFLVLFVCLAMFFKYYRYFVRCLLYFNKICPRCDKMKDLSILTSGVGQAEITQRRLSHEILLLNEIDTGKYGSVWRAKWHMTVVAVKSFSTICRDSWMTETYIYQSCNIRHENILNFIGSDTHEDKNNIKLWLITEYHHRKSLCDFLKSKYFKPKKVKFMLDSIIKGLAYLHLKITGTKPSIAHRDIKSRNILVKNDGQTCCLADFGLSVVQYRTKLHKGNRVVGTVRYMSPEMLNYEKIDSFERFKQCDMYSLSLCFWEVLNKAKTHQYNVPYNVFLDRCPTIKDMHKVVCMENRRPLFKGVYCINCRKKGKSCHNSKDCTRYKEYENQLIIIIKECWQVSPDSRLTAMRIQHYFQP</sequence>
<evidence type="ECO:0000256" key="4">
    <source>
        <dbReference type="ARBA" id="ARBA00022527"/>
    </source>
</evidence>
<keyword evidence="7" id="KW-0732">Signal</keyword>
<keyword evidence="12 14" id="KW-0472">Membrane</keyword>
<dbReference type="InterPro" id="IPR000719">
    <property type="entry name" value="Prot_kinase_dom"/>
</dbReference>
<dbReference type="Proteomes" id="UP000078046">
    <property type="component" value="Unassembled WGS sequence"/>
</dbReference>
<dbReference type="Gene3D" id="3.30.200.20">
    <property type="entry name" value="Phosphorylase Kinase, domain 1"/>
    <property type="match status" value="1"/>
</dbReference>
<keyword evidence="10" id="KW-0067">ATP-binding</keyword>
<dbReference type="PROSITE" id="PS50011">
    <property type="entry name" value="PROTEIN_KINASE_DOM"/>
    <property type="match status" value="1"/>
</dbReference>
<keyword evidence="4" id="KW-0723">Serine/threonine-protein kinase</keyword>
<name>A0A177AXQ5_9BILA</name>
<dbReference type="Gene3D" id="1.10.510.10">
    <property type="entry name" value="Transferase(Phosphotransferase) domain 1"/>
    <property type="match status" value="1"/>
</dbReference>
<evidence type="ECO:0000256" key="12">
    <source>
        <dbReference type="ARBA" id="ARBA00023136"/>
    </source>
</evidence>
<dbReference type="InterPro" id="IPR000333">
    <property type="entry name" value="TGFB_receptor"/>
</dbReference>
<dbReference type="Pfam" id="PF00069">
    <property type="entry name" value="Pkinase"/>
    <property type="match status" value="1"/>
</dbReference>
<evidence type="ECO:0000256" key="13">
    <source>
        <dbReference type="ARBA" id="ARBA00023170"/>
    </source>
</evidence>
<keyword evidence="17" id="KW-1185">Reference proteome</keyword>